<comment type="caution">
    <text evidence="2">The sequence shown here is derived from an EMBL/GenBank/DDBJ whole genome shotgun (WGS) entry which is preliminary data.</text>
</comment>
<feature type="region of interest" description="Disordered" evidence="1">
    <location>
        <begin position="633"/>
        <end position="739"/>
    </location>
</feature>
<gene>
    <name evidence="2" type="ORF">NITGR_1010015</name>
</gene>
<dbReference type="InParanoid" id="M1YVG7"/>
<name>M1YVG7_NITG3</name>
<sequence>MMRMSGVIQISRPSNQKLDLTLTDLDVYMDKLHLFGDLAIHEVLAPKAELDVHLELNRFHLEDLKSINFFIPVDPSKILEEYNPQGNFELLQAEMQVPLDALEDGDKFTKQSVIQAHLVGNKVSVSAAGRIYPFDHMDSHVIWREGNLNHHLDLDMGGGRIEHSGDLRFLENNPDPVLNTTTQVTQLEFNQLGIPEVSQWANGLVTGSFELRGPATLEGLTLQASLSGDELLLTPADLQIPVGRWQANAEMKNRKLHNTLKATAFGGEVLYEGDLTFPAKENESMILDSTVSVNRVDVVRLPIPKSAGIDKGVLTGKLKAKGPVNNPDKLKYQTSLVADNVLIKIQALDNMLLPVSRLDADATMNGRNIKSKIKAAVLNGELTQNGKIILPKPDSKKSVTRLDSDFKFNKLDLSQVKWPPEWGLVKTVLSGNMKARGPVEIDRIRLNGTLQGEKMVLSLNKHNFSIQDAVFRVNSRPPKFPVSIGFKLTKVNAKGYPFKRITGEVTLPKNRIVLSQSAFVPRNGTMGIKGVYNTAKDKYDFSFGGKGLSIEDYEKKHLKGIVKFTGNLKGHVPKKGPATRGMNGDLKLLVTEGSLKELGAVKAILTILNPTALQKLSDKGLLFDRMGGTFEIKKRRRAHSADGTGRPVPEGVPGRHRRSQYGEVRHERQGPADGGSGQSLTGGAPSGSVRGGKQNRRRAGGNLLQAGRPLQRPPRGHGGRQVDSRQAQAHLRSAGGPSHRWRIHREIKKPPVGEARFFPTPPKRSDGLDHEFAVQLLFDELFDVLEGAGHR</sequence>
<dbReference type="HOGENOM" id="CLU_354820_0_0_0"/>
<evidence type="ECO:0000256" key="1">
    <source>
        <dbReference type="SAM" id="MobiDB-lite"/>
    </source>
</evidence>
<protein>
    <recommendedName>
        <fullName evidence="4">AsmA-like C-terminal domain-containing protein</fullName>
    </recommendedName>
</protein>
<dbReference type="Proteomes" id="UP000011704">
    <property type="component" value="Unassembled WGS sequence"/>
</dbReference>
<evidence type="ECO:0000313" key="2">
    <source>
        <dbReference type="EMBL" id="CCQ89300.1"/>
    </source>
</evidence>
<organism evidence="2 3">
    <name type="scientific">Nitrospina gracilis (strain 3/211)</name>
    <dbReference type="NCBI Taxonomy" id="1266370"/>
    <lineage>
        <taxon>Bacteria</taxon>
        <taxon>Pseudomonadati</taxon>
        <taxon>Nitrospinota/Tectimicrobiota group</taxon>
        <taxon>Nitrospinota</taxon>
        <taxon>Nitrospinia</taxon>
        <taxon>Nitrospinales</taxon>
        <taxon>Nitrospinaceae</taxon>
        <taxon>Nitrospina</taxon>
    </lineage>
</organism>
<keyword evidence="3" id="KW-1185">Reference proteome</keyword>
<accession>M1YVG7</accession>
<dbReference type="EMBL" id="CAQJ01000004">
    <property type="protein sequence ID" value="CCQ89300.1"/>
    <property type="molecule type" value="Genomic_DNA"/>
</dbReference>
<dbReference type="AlphaFoldDB" id="M1YVG7"/>
<evidence type="ECO:0000313" key="3">
    <source>
        <dbReference type="Proteomes" id="UP000011704"/>
    </source>
</evidence>
<reference evidence="2 3" key="1">
    <citation type="journal article" date="2013" name="Front. Microbiol.">
        <title>The genome of Nitrospina gracilis illuminates the metabolism and evolution of the major marine nitrite oxidizer.</title>
        <authorList>
            <person name="Luecker S."/>
            <person name="Nowka B."/>
            <person name="Rattei T."/>
            <person name="Spieck E."/>
            <person name="and Daims H."/>
        </authorList>
    </citation>
    <scope>NUCLEOTIDE SEQUENCE [LARGE SCALE GENOMIC DNA]</scope>
    <source>
        <strain evidence="2 3">3/211</strain>
    </source>
</reference>
<proteinExistence type="predicted"/>
<evidence type="ECO:0008006" key="4">
    <source>
        <dbReference type="Google" id="ProtNLM"/>
    </source>
</evidence>